<sequence length="1077" mass="119347">MTYDPHGTHVPHLTGTMKDSAAKMFLGGECGKRLIPNVIDETARQTPDVECMSIPRSNNPSDGWKPVTWAQVANAVNYVANMLITQNGHPAPGNFPTVAYIGLEDPRYPIFVVGAIKAGYQALLISPRNSIEAQLNLFDKTNCNILYHELQFVSIVQPWVDASLAMKSVAIAPFDEWVADGVTPVQYTKTFSEAEWDPYVVLHTSGSTGLPKAVVLRQGMVAQNDLHRYVPARDGTLPWLPTWTSSPNPRHLLVMPLFHAAGIMLSTLCAFYYNTPIVFRDPSRPITGDNVVKWLQNSNPGWTAIPPAILDHMSHSEEAMNELKKLHIVAFGGGAITPETANRLANYRIKTANAIAATEFSFFPYYSQPDPTMWPWFIIPSDIMGIKWRLIGDNTYEQVIVRKDKKPGLQGCFYTFPQLDEFSTKDLYQPHPTLADHWTYVGRADDIIVFSTGEKLNPVTIEGAIMGHPAVFSAQVVGSKQFHAGLMIEPVQYPKDEKERQLFLDDIWPTIEKVNVETVAHGHILRDYVFLSDPERPFPRAGKGSIQRAMVERLYAEDIQTFFDSRNNLVVAVNLDVASETTVLDSVHELVRSMLKLPELAMEDDFFTAGMDSLQAIQLSRALFVALEKAGVKPSEQAVKSRVIYAHPTTTQLAVYVFTLVCANFKQGGPTGDPGVMTDETAICTALVDKYIHDLPDAVPNKPAPADKGQVIIITGTTGALGSYLLDFTLKCPNVSKVICFNRSVNGSERQIEASTSRGLSIDFSRAEFLQVNLAEPDLGLTPELKSRLADEVDRVIHNAWPVNFNMSVASFEPHIRGVRHLVNFSLQAARKSVPITFISSIGTVERWESPEVPVPETALPDWSLATMGYSQSKLASSMILDKAAEVSGVPSVIVRVGQVAGPRSEKGKWNPQEWLPSLVRSSVHLGLLPDSLGTFEDVGWAPVEDIANVILDVSGVTSLWSVEEITGYFHALNPKATNWPSLISVLCEFYGERIQKVVSLEEWINALEKSQVHPVMNDNPAVKLLDTYRSAAEGAKMGIKAAPLATTRTEFYSLTMRQMEEVSPELMRNWCAQWQF</sequence>
<evidence type="ECO:0000256" key="2">
    <source>
        <dbReference type="ARBA" id="ARBA00022553"/>
    </source>
</evidence>
<dbReference type="InterPro" id="IPR051414">
    <property type="entry name" value="Adenylate-forming_Reductase"/>
</dbReference>
<gene>
    <name evidence="4" type="ORF">PENSOL_c026G09052</name>
</gene>
<comment type="caution">
    <text evidence="4">The sequence shown here is derived from an EMBL/GenBank/DDBJ whole genome shotgun (WGS) entry which is preliminary data.</text>
</comment>
<dbReference type="SUPFAM" id="SSF51735">
    <property type="entry name" value="NAD(P)-binding Rossmann-fold domains"/>
    <property type="match status" value="1"/>
</dbReference>
<dbReference type="Proteomes" id="UP000191612">
    <property type="component" value="Unassembled WGS sequence"/>
</dbReference>
<evidence type="ECO:0000313" key="5">
    <source>
        <dbReference type="Proteomes" id="UP000191612"/>
    </source>
</evidence>
<dbReference type="Pfam" id="PF07993">
    <property type="entry name" value="NAD_binding_4"/>
    <property type="match status" value="1"/>
</dbReference>
<dbReference type="PROSITE" id="PS50075">
    <property type="entry name" value="CARRIER"/>
    <property type="match status" value="1"/>
</dbReference>
<evidence type="ECO:0000256" key="1">
    <source>
        <dbReference type="ARBA" id="ARBA00022450"/>
    </source>
</evidence>
<dbReference type="PANTHER" id="PTHR43439">
    <property type="entry name" value="PHENYLACETATE-COENZYME A LIGASE"/>
    <property type="match status" value="1"/>
</dbReference>
<dbReference type="InterPro" id="IPR042099">
    <property type="entry name" value="ANL_N_sf"/>
</dbReference>
<dbReference type="InterPro" id="IPR000873">
    <property type="entry name" value="AMP-dep_synth/lig_dom"/>
</dbReference>
<keyword evidence="2" id="KW-0597">Phosphoprotein</keyword>
<dbReference type="InterPro" id="IPR006162">
    <property type="entry name" value="Ppantetheine_attach_site"/>
</dbReference>
<dbReference type="SUPFAM" id="SSF56801">
    <property type="entry name" value="Acetyl-CoA synthetase-like"/>
    <property type="match status" value="1"/>
</dbReference>
<dbReference type="InterPro" id="IPR009081">
    <property type="entry name" value="PP-bd_ACP"/>
</dbReference>
<reference evidence="5" key="1">
    <citation type="journal article" date="2017" name="Nat. Microbiol.">
        <title>Global analysis of biosynthetic gene clusters reveals vast potential of secondary metabolite production in Penicillium species.</title>
        <authorList>
            <person name="Nielsen J.C."/>
            <person name="Grijseels S."/>
            <person name="Prigent S."/>
            <person name="Ji B."/>
            <person name="Dainat J."/>
            <person name="Nielsen K.F."/>
            <person name="Frisvad J.C."/>
            <person name="Workman M."/>
            <person name="Nielsen J."/>
        </authorList>
    </citation>
    <scope>NUCLEOTIDE SEQUENCE [LARGE SCALE GENOMIC DNA]</scope>
    <source>
        <strain evidence="5">IBT 29525</strain>
    </source>
</reference>
<dbReference type="STRING" id="60172.A0A1V6QZ49"/>
<dbReference type="Gene3D" id="3.40.50.12780">
    <property type="entry name" value="N-terminal domain of ligase-like"/>
    <property type="match status" value="1"/>
</dbReference>
<dbReference type="SUPFAM" id="SSF47336">
    <property type="entry name" value="ACP-like"/>
    <property type="match status" value="1"/>
</dbReference>
<proteinExistence type="predicted"/>
<keyword evidence="5" id="KW-1185">Reference proteome</keyword>
<dbReference type="GO" id="GO:0044550">
    <property type="term" value="P:secondary metabolite biosynthetic process"/>
    <property type="evidence" value="ECO:0007669"/>
    <property type="project" value="UniProtKB-ARBA"/>
</dbReference>
<evidence type="ECO:0000259" key="3">
    <source>
        <dbReference type="PROSITE" id="PS50075"/>
    </source>
</evidence>
<dbReference type="Gene3D" id="3.40.50.720">
    <property type="entry name" value="NAD(P)-binding Rossmann-like Domain"/>
    <property type="match status" value="1"/>
</dbReference>
<dbReference type="PANTHER" id="PTHR43439:SF2">
    <property type="entry name" value="ENZYME, PUTATIVE (JCVI)-RELATED"/>
    <property type="match status" value="1"/>
</dbReference>
<evidence type="ECO:0000313" key="4">
    <source>
        <dbReference type="EMBL" id="OQD94464.1"/>
    </source>
</evidence>
<keyword evidence="1" id="KW-0596">Phosphopantetheine</keyword>
<protein>
    <recommendedName>
        <fullName evidence="3">Carrier domain-containing protein</fullName>
    </recommendedName>
</protein>
<dbReference type="InterPro" id="IPR036736">
    <property type="entry name" value="ACP-like_sf"/>
</dbReference>
<organism evidence="4 5">
    <name type="scientific">Penicillium solitum</name>
    <dbReference type="NCBI Taxonomy" id="60172"/>
    <lineage>
        <taxon>Eukaryota</taxon>
        <taxon>Fungi</taxon>
        <taxon>Dikarya</taxon>
        <taxon>Ascomycota</taxon>
        <taxon>Pezizomycotina</taxon>
        <taxon>Eurotiomycetes</taxon>
        <taxon>Eurotiomycetidae</taxon>
        <taxon>Eurotiales</taxon>
        <taxon>Aspergillaceae</taxon>
        <taxon>Penicillium</taxon>
    </lineage>
</organism>
<dbReference type="InterPro" id="IPR020845">
    <property type="entry name" value="AMP-binding_CS"/>
</dbReference>
<dbReference type="Gene3D" id="1.10.1200.10">
    <property type="entry name" value="ACP-like"/>
    <property type="match status" value="1"/>
</dbReference>
<name>A0A1V6QZ49_9EURO</name>
<dbReference type="InterPro" id="IPR013120">
    <property type="entry name" value="FAR_NAD-bd"/>
</dbReference>
<dbReference type="InterPro" id="IPR036291">
    <property type="entry name" value="NAD(P)-bd_dom_sf"/>
</dbReference>
<dbReference type="Pfam" id="PF00501">
    <property type="entry name" value="AMP-binding"/>
    <property type="match status" value="1"/>
</dbReference>
<dbReference type="Pfam" id="PF00550">
    <property type="entry name" value="PP-binding"/>
    <property type="match status" value="1"/>
</dbReference>
<accession>A0A1V6QZ49</accession>
<dbReference type="EMBL" id="MDYO01000026">
    <property type="protein sequence ID" value="OQD94464.1"/>
    <property type="molecule type" value="Genomic_DNA"/>
</dbReference>
<dbReference type="PROSITE" id="PS00012">
    <property type="entry name" value="PHOSPHOPANTETHEINE"/>
    <property type="match status" value="1"/>
</dbReference>
<dbReference type="AlphaFoldDB" id="A0A1V6QZ49"/>
<dbReference type="PROSITE" id="PS00455">
    <property type="entry name" value="AMP_BINDING"/>
    <property type="match status" value="1"/>
</dbReference>
<feature type="domain" description="Carrier" evidence="3">
    <location>
        <begin position="578"/>
        <end position="661"/>
    </location>
</feature>
<dbReference type="Pfam" id="PF23562">
    <property type="entry name" value="AMP-binding_C_3"/>
    <property type="match status" value="1"/>
</dbReference>